<sequence>MRRGLWMIFRWPGALAVLSTFGLLSALLGDGVFDVLSWISLGVPLLLIVIVWMRMPRRPKEPTPK</sequence>
<evidence type="ECO:0000313" key="3">
    <source>
        <dbReference type="Proteomes" id="UP000306635"/>
    </source>
</evidence>
<organism evidence="2 3">
    <name type="scientific">Pseudomonas nicosulfuronedens</name>
    <dbReference type="NCBI Taxonomy" id="2571105"/>
    <lineage>
        <taxon>Bacteria</taxon>
        <taxon>Pseudomonadati</taxon>
        <taxon>Pseudomonadota</taxon>
        <taxon>Gammaproteobacteria</taxon>
        <taxon>Pseudomonadales</taxon>
        <taxon>Pseudomonadaceae</taxon>
        <taxon>Pseudomonas</taxon>
    </lineage>
</organism>
<keyword evidence="1" id="KW-1133">Transmembrane helix</keyword>
<evidence type="ECO:0000313" key="2">
    <source>
        <dbReference type="EMBL" id="TLX72538.1"/>
    </source>
</evidence>
<keyword evidence="1" id="KW-0812">Transmembrane</keyword>
<dbReference type="AlphaFoldDB" id="A0A5R9QRM7"/>
<evidence type="ECO:0000256" key="1">
    <source>
        <dbReference type="SAM" id="Phobius"/>
    </source>
</evidence>
<keyword evidence="1" id="KW-0472">Membrane</keyword>
<dbReference type="Proteomes" id="UP000306635">
    <property type="component" value="Unassembled WGS sequence"/>
</dbReference>
<comment type="caution">
    <text evidence="2">The sequence shown here is derived from an EMBL/GenBank/DDBJ whole genome shotgun (WGS) entry which is preliminary data.</text>
</comment>
<accession>A0A5R9QRM7</accession>
<gene>
    <name evidence="2" type="ORF">FAS41_22955</name>
</gene>
<dbReference type="EMBL" id="SWDV01000033">
    <property type="protein sequence ID" value="TLX72538.1"/>
    <property type="molecule type" value="Genomic_DNA"/>
</dbReference>
<evidence type="ECO:0008006" key="4">
    <source>
        <dbReference type="Google" id="ProtNLM"/>
    </source>
</evidence>
<protein>
    <recommendedName>
        <fullName evidence="4">DUF4175 domain-containing protein</fullName>
    </recommendedName>
</protein>
<dbReference type="OrthoDB" id="8968524at2"/>
<proteinExistence type="predicted"/>
<reference evidence="2 3" key="1">
    <citation type="submission" date="2019-04" db="EMBL/GenBank/DDBJ databases">
        <authorList>
            <person name="Li M."/>
        </authorList>
    </citation>
    <scope>NUCLEOTIDE SEQUENCE [LARGE SCALE GENOMIC DNA]</scope>
    <source>
        <strain evidence="2 3">LAM1902</strain>
    </source>
</reference>
<name>A0A5R9QRM7_9PSED</name>
<dbReference type="RefSeq" id="WP_138525707.1">
    <property type="nucleotide sequence ID" value="NZ_JAOCBK010000022.1"/>
</dbReference>
<feature type="transmembrane region" description="Helical" evidence="1">
    <location>
        <begin position="38"/>
        <end position="55"/>
    </location>
</feature>
<keyword evidence="3" id="KW-1185">Reference proteome</keyword>